<keyword evidence="2" id="KW-1185">Reference proteome</keyword>
<proteinExistence type="predicted"/>
<gene>
    <name evidence="1" type="ORF">E2C01_077591</name>
</gene>
<dbReference type="AlphaFoldDB" id="A0A5B7IGF0"/>
<comment type="caution">
    <text evidence="1">The sequence shown here is derived from an EMBL/GenBank/DDBJ whole genome shotgun (WGS) entry which is preliminary data.</text>
</comment>
<dbReference type="Proteomes" id="UP000324222">
    <property type="component" value="Unassembled WGS sequence"/>
</dbReference>
<protein>
    <submittedName>
        <fullName evidence="1">Uncharacterized protein</fullName>
    </submittedName>
</protein>
<reference evidence="1 2" key="1">
    <citation type="submission" date="2019-05" db="EMBL/GenBank/DDBJ databases">
        <title>Another draft genome of Portunus trituberculatus and its Hox gene families provides insights of decapod evolution.</title>
        <authorList>
            <person name="Jeong J.-H."/>
            <person name="Song I."/>
            <person name="Kim S."/>
            <person name="Choi T."/>
            <person name="Kim D."/>
            <person name="Ryu S."/>
            <person name="Kim W."/>
        </authorList>
    </citation>
    <scope>NUCLEOTIDE SEQUENCE [LARGE SCALE GENOMIC DNA]</scope>
    <source>
        <tissue evidence="1">Muscle</tissue>
    </source>
</reference>
<evidence type="ECO:0000313" key="2">
    <source>
        <dbReference type="Proteomes" id="UP000324222"/>
    </source>
</evidence>
<organism evidence="1 2">
    <name type="scientific">Portunus trituberculatus</name>
    <name type="common">Swimming crab</name>
    <name type="synonym">Neptunus trituberculatus</name>
    <dbReference type="NCBI Taxonomy" id="210409"/>
    <lineage>
        <taxon>Eukaryota</taxon>
        <taxon>Metazoa</taxon>
        <taxon>Ecdysozoa</taxon>
        <taxon>Arthropoda</taxon>
        <taxon>Crustacea</taxon>
        <taxon>Multicrustacea</taxon>
        <taxon>Malacostraca</taxon>
        <taxon>Eumalacostraca</taxon>
        <taxon>Eucarida</taxon>
        <taxon>Decapoda</taxon>
        <taxon>Pleocyemata</taxon>
        <taxon>Brachyura</taxon>
        <taxon>Eubrachyura</taxon>
        <taxon>Portunoidea</taxon>
        <taxon>Portunidae</taxon>
        <taxon>Portuninae</taxon>
        <taxon>Portunus</taxon>
    </lineage>
</organism>
<name>A0A5B7IGF0_PORTR</name>
<dbReference type="EMBL" id="VSRR010061047">
    <property type="protein sequence ID" value="MPC82902.1"/>
    <property type="molecule type" value="Genomic_DNA"/>
</dbReference>
<evidence type="ECO:0000313" key="1">
    <source>
        <dbReference type="EMBL" id="MPC82902.1"/>
    </source>
</evidence>
<sequence>MLAASQTSYRDPRQNRSSVKCFPAVYQPLSILSTFPWSVPRTSFHHHRLRRT</sequence>
<accession>A0A5B7IGF0</accession>